<feature type="domain" description="Inosine/uridine-preferring nucleoside hydrolase" evidence="1">
    <location>
        <begin position="16"/>
        <end position="238"/>
    </location>
</feature>
<dbReference type="EMBL" id="FQXV01000001">
    <property type="protein sequence ID" value="SHH65673.1"/>
    <property type="molecule type" value="Genomic_DNA"/>
</dbReference>
<dbReference type="STRING" id="1123282.SAMN02745823_00649"/>
<reference evidence="2 3" key="1">
    <citation type="submission" date="2016-11" db="EMBL/GenBank/DDBJ databases">
        <authorList>
            <person name="Jaros S."/>
            <person name="Januszkiewicz K."/>
            <person name="Wedrychowicz H."/>
        </authorList>
    </citation>
    <scope>NUCLEOTIDE SEQUENCE [LARGE SCALE GENOMIC DNA]</scope>
    <source>
        <strain evidence="2 3">DSM 10068</strain>
    </source>
</reference>
<sequence length="291" mass="32641">MAKKVIYDCDNTMGVFDCDVDDGLALIYLLGKERIELCGITTTYGNSDIDTVYKNTDLMLRELGRTDIPLLRGCPGKGHLQSEAAEYLVQTAKAHKGDISILATGSLTNLYSACQLDRDFFDYTAEIVLMGGITEELTINGRILDELNFSCDPAAADCVLRSGKASSITGNNCLKAYFTVNEFRQRLEGNSRPIARYIFDKCFYWFENMTRRFNIDGFYNWDVVAAAYLAEPGLFKDNPQYLTSGPQQLKSGILNFGGKEARRAIVNLPEIDDPVLFAEDVYKSWLEVKIR</sequence>
<dbReference type="AlphaFoldDB" id="A0A1M5USI6"/>
<proteinExistence type="predicted"/>
<evidence type="ECO:0000259" key="1">
    <source>
        <dbReference type="Pfam" id="PF01156"/>
    </source>
</evidence>
<dbReference type="InterPro" id="IPR036452">
    <property type="entry name" value="Ribo_hydro-like"/>
</dbReference>
<accession>A0A1M5USI6</accession>
<dbReference type="InterPro" id="IPR052775">
    <property type="entry name" value="IUN_hydrolase"/>
</dbReference>
<protein>
    <submittedName>
        <fullName evidence="2">Inosine-uridine preferring nucleoside hydrolase</fullName>
    </submittedName>
</protein>
<name>A0A1M5USI6_9FIRM</name>
<evidence type="ECO:0000313" key="3">
    <source>
        <dbReference type="Proteomes" id="UP000183995"/>
    </source>
</evidence>
<keyword evidence="2" id="KW-0378">Hydrolase</keyword>
<gene>
    <name evidence="2" type="ORF">SAMN02745823_00649</name>
</gene>
<keyword evidence="3" id="KW-1185">Reference proteome</keyword>
<evidence type="ECO:0000313" key="2">
    <source>
        <dbReference type="EMBL" id="SHH65673.1"/>
    </source>
</evidence>
<dbReference type="GO" id="GO:0016799">
    <property type="term" value="F:hydrolase activity, hydrolyzing N-glycosyl compounds"/>
    <property type="evidence" value="ECO:0007669"/>
    <property type="project" value="InterPro"/>
</dbReference>
<dbReference type="PANTHER" id="PTHR46190:SF1">
    <property type="entry name" value="SI:CH211-201H21.5"/>
    <property type="match status" value="1"/>
</dbReference>
<dbReference type="OrthoDB" id="9797882at2"/>
<dbReference type="SUPFAM" id="SSF53590">
    <property type="entry name" value="Nucleoside hydrolase"/>
    <property type="match status" value="1"/>
</dbReference>
<dbReference type="InterPro" id="IPR001910">
    <property type="entry name" value="Inosine/uridine_hydrolase_dom"/>
</dbReference>
<dbReference type="Proteomes" id="UP000183995">
    <property type="component" value="Unassembled WGS sequence"/>
</dbReference>
<organism evidence="2 3">
    <name type="scientific">Sporobacter termitidis DSM 10068</name>
    <dbReference type="NCBI Taxonomy" id="1123282"/>
    <lineage>
        <taxon>Bacteria</taxon>
        <taxon>Bacillati</taxon>
        <taxon>Bacillota</taxon>
        <taxon>Clostridia</taxon>
        <taxon>Eubacteriales</taxon>
        <taxon>Oscillospiraceae</taxon>
        <taxon>Sporobacter</taxon>
    </lineage>
</organism>
<dbReference type="Pfam" id="PF01156">
    <property type="entry name" value="IU_nuc_hydro"/>
    <property type="match status" value="1"/>
</dbReference>
<dbReference type="RefSeq" id="WP_073076170.1">
    <property type="nucleotide sequence ID" value="NZ_FQXV01000001.1"/>
</dbReference>
<dbReference type="Gene3D" id="3.90.245.10">
    <property type="entry name" value="Ribonucleoside hydrolase-like"/>
    <property type="match status" value="1"/>
</dbReference>
<dbReference type="PANTHER" id="PTHR46190">
    <property type="entry name" value="SI:CH211-201H21.5-RELATED"/>
    <property type="match status" value="1"/>
</dbReference>